<accession>A0A8K0X886</accession>
<dbReference type="InterPro" id="IPR012677">
    <property type="entry name" value="Nucleotide-bd_a/b_plait_sf"/>
</dbReference>
<dbReference type="PROSITE" id="PS50102">
    <property type="entry name" value="RRM"/>
    <property type="match status" value="4"/>
</dbReference>
<dbReference type="InterPro" id="IPR035979">
    <property type="entry name" value="RBD_domain_sf"/>
</dbReference>
<feature type="compositionally biased region" description="Basic and acidic residues" evidence="3">
    <location>
        <begin position="79"/>
        <end position="98"/>
    </location>
</feature>
<dbReference type="GO" id="GO:0003723">
    <property type="term" value="F:RNA binding"/>
    <property type="evidence" value="ECO:0007669"/>
    <property type="project" value="UniProtKB-UniRule"/>
</dbReference>
<protein>
    <submittedName>
        <fullName evidence="5">Multiple RNA-binding domain-containing protein</fullName>
    </submittedName>
</protein>
<feature type="domain" description="RRM" evidence="4">
    <location>
        <begin position="322"/>
        <end position="406"/>
    </location>
</feature>
<organism evidence="5 6">
    <name type="scientific">Plectosphaerella cucumerina</name>
    <dbReference type="NCBI Taxonomy" id="40658"/>
    <lineage>
        <taxon>Eukaryota</taxon>
        <taxon>Fungi</taxon>
        <taxon>Dikarya</taxon>
        <taxon>Ascomycota</taxon>
        <taxon>Pezizomycotina</taxon>
        <taxon>Sordariomycetes</taxon>
        <taxon>Hypocreomycetidae</taxon>
        <taxon>Glomerellales</taxon>
        <taxon>Plectosphaerellaceae</taxon>
        <taxon>Plectosphaerella</taxon>
    </lineage>
</organism>
<feature type="region of interest" description="Disordered" evidence="3">
    <location>
        <begin position="167"/>
        <end position="309"/>
    </location>
</feature>
<sequence length="853" mass="93348">MESSRIFIRGLPPNMTGDKAQAALRKHFSAGGREVTDVKVIPDRRFAFVGFKTPEQADSAVRYFHRSFLKASRLEVSKAKPVEDPSVKKGWQEGEKKPQSGKAGSGIIVPKADAAADATKKRKRGEVDEADPKLAEYLKTFEKGKSAANEVAEMLNPAALEEQEQLLKEAESDDEYESIPARPGKKQMREAPAAEETIVASQGELPAATPAAEPEAAQAAEAAPKDAEPAPAQAAVSDDDWLRSRTNRLLELVDEEEMPQRHAAPPPPTAAENREVDEQMEDQETPVEQDRPQTSETAAEDAPAVKGEADVEASLATVRKTARLFIRNLAFASGPALATQEEDLRAHFEQFGDIQEVHIPVKADGSSKGFAHILFNDPEAAVAAFQSVGTGATFQGRLVHVLPGSARRDEALDEFQLSQLPLAKQRMIRKKQEATKNFNWNSLFMSQDAVNTAVADRLGVSKADLLDVHDSSAAVKQAVAETSVIQETKEYFAAHGVDLDAFKSQKKSDDIILVKNIPVTTHEELRARFEEHGTVLQVLMPPSKTVAIVQFAQAAQGKTAFAREAYRKFKDSIFYLEKAPVGLFKNAIAEPAKTSTGDRPAGVQKLSGTDLFDKDEEDQGEATSVFVKNLNFETTKASLDEVAKSLEGYRGSTVKTKPDPKKPGQTLSMGFGFIAFNSRETANAAVAALNGYVLDKHTLQAKLSSKGYDAAEERRREDKAKKGSGQRSKLIVKNLGFEVSKKDLRALFSNYGQLRSCRIPQGMGGKSRGFGFVDFKTSREAENAFNALKDTHLLGRRLVVDWAEAELEDPEEQIKAMEAKVRGQTDKVTRAALTNRNRKKVQIGEEADAPYDD</sequence>
<feature type="region of interest" description="Disordered" evidence="3">
    <location>
        <begin position="79"/>
        <end position="129"/>
    </location>
</feature>
<evidence type="ECO:0000313" key="5">
    <source>
        <dbReference type="EMBL" id="KAH7375661.1"/>
    </source>
</evidence>
<keyword evidence="6" id="KW-1185">Reference proteome</keyword>
<dbReference type="InterPro" id="IPR000504">
    <property type="entry name" value="RRM_dom"/>
</dbReference>
<evidence type="ECO:0000313" key="6">
    <source>
        <dbReference type="Proteomes" id="UP000813385"/>
    </source>
</evidence>
<dbReference type="PANTHER" id="PTHR10352">
    <property type="entry name" value="EUKARYOTIC TRANSLATION INITIATION FACTOR 3 SUBUNIT G"/>
    <property type="match status" value="1"/>
</dbReference>
<feature type="compositionally biased region" description="Low complexity" evidence="3">
    <location>
        <begin position="206"/>
        <end position="222"/>
    </location>
</feature>
<proteinExistence type="predicted"/>
<evidence type="ECO:0000256" key="2">
    <source>
        <dbReference type="PROSITE-ProRule" id="PRU00176"/>
    </source>
</evidence>
<feature type="region of interest" description="Disordered" evidence="3">
    <location>
        <begin position="834"/>
        <end position="853"/>
    </location>
</feature>
<feature type="domain" description="RRM" evidence="4">
    <location>
        <begin position="728"/>
        <end position="805"/>
    </location>
</feature>
<gene>
    <name evidence="5" type="ORF">B0T11DRAFT_270725</name>
</gene>
<name>A0A8K0X886_9PEZI</name>
<dbReference type="OrthoDB" id="439639at2759"/>
<feature type="compositionally biased region" description="Basic and acidic residues" evidence="3">
    <location>
        <begin position="709"/>
        <end position="721"/>
    </location>
</feature>
<reference evidence="5" key="1">
    <citation type="journal article" date="2021" name="Nat. Commun.">
        <title>Genetic determinants of endophytism in the Arabidopsis root mycobiome.</title>
        <authorList>
            <person name="Mesny F."/>
            <person name="Miyauchi S."/>
            <person name="Thiergart T."/>
            <person name="Pickel B."/>
            <person name="Atanasova L."/>
            <person name="Karlsson M."/>
            <person name="Huettel B."/>
            <person name="Barry K.W."/>
            <person name="Haridas S."/>
            <person name="Chen C."/>
            <person name="Bauer D."/>
            <person name="Andreopoulos W."/>
            <person name="Pangilinan J."/>
            <person name="LaButti K."/>
            <person name="Riley R."/>
            <person name="Lipzen A."/>
            <person name="Clum A."/>
            <person name="Drula E."/>
            <person name="Henrissat B."/>
            <person name="Kohler A."/>
            <person name="Grigoriev I.V."/>
            <person name="Martin F.M."/>
            <person name="Hacquard S."/>
        </authorList>
    </citation>
    <scope>NUCLEOTIDE SEQUENCE</scope>
    <source>
        <strain evidence="5">MPI-CAGE-AT-0016</strain>
    </source>
</reference>
<dbReference type="Gene3D" id="3.30.70.330">
    <property type="match status" value="5"/>
</dbReference>
<evidence type="ECO:0000256" key="1">
    <source>
        <dbReference type="ARBA" id="ARBA00022884"/>
    </source>
</evidence>
<feature type="region of interest" description="Disordered" evidence="3">
    <location>
        <begin position="593"/>
        <end position="617"/>
    </location>
</feature>
<dbReference type="AlphaFoldDB" id="A0A8K0X886"/>
<feature type="domain" description="RRM" evidence="4">
    <location>
        <begin position="623"/>
        <end position="706"/>
    </location>
</feature>
<dbReference type="Pfam" id="PF00076">
    <property type="entry name" value="RRM_1"/>
    <property type="match status" value="4"/>
</dbReference>
<dbReference type="CDD" id="cd12320">
    <property type="entry name" value="RRM6_RBM19_RRM5_MRD1"/>
    <property type="match status" value="1"/>
</dbReference>
<evidence type="ECO:0000256" key="3">
    <source>
        <dbReference type="SAM" id="MobiDB-lite"/>
    </source>
</evidence>
<dbReference type="SMART" id="SM00360">
    <property type="entry name" value="RRM"/>
    <property type="match status" value="5"/>
</dbReference>
<keyword evidence="1 2" id="KW-0694">RNA-binding</keyword>
<dbReference type="EMBL" id="JAGPXD010000001">
    <property type="protein sequence ID" value="KAH7375661.1"/>
    <property type="molecule type" value="Genomic_DNA"/>
</dbReference>
<feature type="region of interest" description="Disordered" evidence="3">
    <location>
        <begin position="705"/>
        <end position="725"/>
    </location>
</feature>
<feature type="domain" description="RRM" evidence="4">
    <location>
        <begin position="4"/>
        <end position="81"/>
    </location>
</feature>
<dbReference type="SUPFAM" id="SSF54928">
    <property type="entry name" value="RNA-binding domain, RBD"/>
    <property type="match status" value="3"/>
</dbReference>
<feature type="compositionally biased region" description="Acidic residues" evidence="3">
    <location>
        <begin position="278"/>
        <end position="287"/>
    </location>
</feature>
<evidence type="ECO:0000259" key="4">
    <source>
        <dbReference type="PROSITE" id="PS50102"/>
    </source>
</evidence>
<comment type="caution">
    <text evidence="5">The sequence shown here is derived from an EMBL/GenBank/DDBJ whole genome shotgun (WGS) entry which is preliminary data.</text>
</comment>
<dbReference type="Proteomes" id="UP000813385">
    <property type="component" value="Unassembled WGS sequence"/>
</dbReference>